<keyword evidence="1" id="KW-0732">Signal</keyword>
<dbReference type="InterPro" id="IPR041238">
    <property type="entry name" value="Rap1a"/>
</dbReference>
<feature type="signal peptide" evidence="1">
    <location>
        <begin position="1"/>
        <end position="20"/>
    </location>
</feature>
<gene>
    <name evidence="3" type="ORF">EJ063_19555</name>
</gene>
<evidence type="ECO:0000256" key="1">
    <source>
        <dbReference type="SAM" id="SignalP"/>
    </source>
</evidence>
<dbReference type="RefSeq" id="WP_126575961.1">
    <property type="nucleotide sequence ID" value="NZ_RXZH01000018.1"/>
</dbReference>
<dbReference type="Proteomes" id="UP000268973">
    <property type="component" value="Unassembled WGS sequence"/>
</dbReference>
<evidence type="ECO:0000313" key="4">
    <source>
        <dbReference type="Proteomes" id="UP000268973"/>
    </source>
</evidence>
<dbReference type="Gene3D" id="1.10.890.40">
    <property type="match status" value="1"/>
</dbReference>
<dbReference type="OrthoDB" id="7062115at2"/>
<organism evidence="3 4">
    <name type="scientific">Vibrio aquaticus</name>
    <dbReference type="NCBI Taxonomy" id="2496559"/>
    <lineage>
        <taxon>Bacteria</taxon>
        <taxon>Pseudomonadati</taxon>
        <taxon>Pseudomonadota</taxon>
        <taxon>Gammaproteobacteria</taxon>
        <taxon>Vibrionales</taxon>
        <taxon>Vibrionaceae</taxon>
        <taxon>Vibrio</taxon>
    </lineage>
</organism>
<proteinExistence type="predicted"/>
<accession>A0A3S0MG43</accession>
<dbReference type="EMBL" id="RXZH01000018">
    <property type="protein sequence ID" value="RTZ13605.1"/>
    <property type="molecule type" value="Genomic_DNA"/>
</dbReference>
<protein>
    <recommendedName>
        <fullName evidence="2">Rap1a immunity protein domain-containing protein</fullName>
    </recommendedName>
</protein>
<feature type="domain" description="Rap1a immunity protein" evidence="2">
    <location>
        <begin position="39"/>
        <end position="112"/>
    </location>
</feature>
<keyword evidence="4" id="KW-1185">Reference proteome</keyword>
<dbReference type="AlphaFoldDB" id="A0A3S0MG43"/>
<dbReference type="Pfam" id="PF18602">
    <property type="entry name" value="Rap1a"/>
    <property type="match status" value="1"/>
</dbReference>
<comment type="caution">
    <text evidence="3">The sequence shown here is derived from an EMBL/GenBank/DDBJ whole genome shotgun (WGS) entry which is preliminary data.</text>
</comment>
<evidence type="ECO:0000259" key="2">
    <source>
        <dbReference type="Pfam" id="PF18602"/>
    </source>
</evidence>
<sequence>MFRRIFIGLTLAVVANSASAYFYNGNDLREPLKEYRKAEREDPNTDYTQAWNFRGYVYGVYDATDSEYCTPRDFGGHQLMAVVAKYIEDNPQLWSKPADELVGSAIKAAFPCD</sequence>
<evidence type="ECO:0000313" key="3">
    <source>
        <dbReference type="EMBL" id="RTZ13605.1"/>
    </source>
</evidence>
<reference evidence="3 4" key="1">
    <citation type="submission" date="2018-12" db="EMBL/GenBank/DDBJ databases">
        <title>Vibrio sp. isolated from China Sea.</title>
        <authorList>
            <person name="Li Y."/>
        </authorList>
    </citation>
    <scope>NUCLEOTIDE SEQUENCE [LARGE SCALE GENOMIC DNA]</scope>
    <source>
        <strain evidence="3 4">BEI207</strain>
    </source>
</reference>
<name>A0A3S0MG43_9VIBR</name>
<feature type="chain" id="PRO_5018566423" description="Rap1a immunity protein domain-containing protein" evidence="1">
    <location>
        <begin position="21"/>
        <end position="113"/>
    </location>
</feature>